<sequence length="128" mass="13608">MAITYGDFYPKKFKNTDVSSGVAIFLVVFSILCGLIAFILCLAAEGSRSEVTRLLTSTPSSKDNSCYYSNSGKKPLACAIAAFVLLAIAMFSEHGYMLIAVANPQPPVLVAWATPQDPIAAATIPQIT</sequence>
<organism evidence="2 3">
    <name type="scientific">Asparagus officinalis</name>
    <name type="common">Garden asparagus</name>
    <dbReference type="NCBI Taxonomy" id="4686"/>
    <lineage>
        <taxon>Eukaryota</taxon>
        <taxon>Viridiplantae</taxon>
        <taxon>Streptophyta</taxon>
        <taxon>Embryophyta</taxon>
        <taxon>Tracheophyta</taxon>
        <taxon>Spermatophyta</taxon>
        <taxon>Magnoliopsida</taxon>
        <taxon>Liliopsida</taxon>
        <taxon>Asparagales</taxon>
        <taxon>Asparagaceae</taxon>
        <taxon>Asparagoideae</taxon>
        <taxon>Asparagus</taxon>
    </lineage>
</organism>
<reference evidence="3" key="1">
    <citation type="journal article" date="2017" name="Nat. Commun.">
        <title>The asparagus genome sheds light on the origin and evolution of a young Y chromosome.</title>
        <authorList>
            <person name="Harkess A."/>
            <person name="Zhou J."/>
            <person name="Xu C."/>
            <person name="Bowers J.E."/>
            <person name="Van der Hulst R."/>
            <person name="Ayyampalayam S."/>
            <person name="Mercati F."/>
            <person name="Riccardi P."/>
            <person name="McKain M.R."/>
            <person name="Kakrana A."/>
            <person name="Tang H."/>
            <person name="Ray J."/>
            <person name="Groenendijk J."/>
            <person name="Arikit S."/>
            <person name="Mathioni S.M."/>
            <person name="Nakano M."/>
            <person name="Shan H."/>
            <person name="Telgmann-Rauber A."/>
            <person name="Kanno A."/>
            <person name="Yue Z."/>
            <person name="Chen H."/>
            <person name="Li W."/>
            <person name="Chen Y."/>
            <person name="Xu X."/>
            <person name="Zhang Y."/>
            <person name="Luo S."/>
            <person name="Chen H."/>
            <person name="Gao J."/>
            <person name="Mao Z."/>
            <person name="Pires J.C."/>
            <person name="Luo M."/>
            <person name="Kudrna D."/>
            <person name="Wing R.A."/>
            <person name="Meyers B.C."/>
            <person name="Yi K."/>
            <person name="Kong H."/>
            <person name="Lavrijsen P."/>
            <person name="Sunseri F."/>
            <person name="Falavigna A."/>
            <person name="Ye Y."/>
            <person name="Leebens-Mack J.H."/>
            <person name="Chen G."/>
        </authorList>
    </citation>
    <scope>NUCLEOTIDE SEQUENCE [LARGE SCALE GENOMIC DNA]</scope>
    <source>
        <strain evidence="3">cv. DH0086</strain>
    </source>
</reference>
<keyword evidence="3" id="KW-1185">Reference proteome</keyword>
<evidence type="ECO:0000256" key="1">
    <source>
        <dbReference type="SAM" id="Phobius"/>
    </source>
</evidence>
<feature type="transmembrane region" description="Helical" evidence="1">
    <location>
        <begin position="76"/>
        <end position="99"/>
    </location>
</feature>
<dbReference type="EMBL" id="KV863600">
    <property type="protein sequence ID" value="ONK55289.1"/>
    <property type="molecule type" value="Genomic_DNA"/>
</dbReference>
<accession>A0A1R3L6Q2</accession>
<dbReference type="AlphaFoldDB" id="A0A1R3L6Q2"/>
<proteinExistence type="predicted"/>
<keyword evidence="1" id="KW-1133">Transmembrane helix</keyword>
<evidence type="ECO:0000313" key="2">
    <source>
        <dbReference type="EMBL" id="ONK55289.1"/>
    </source>
</evidence>
<keyword evidence="1" id="KW-0812">Transmembrane</keyword>
<name>A0A1R3L6Q2_ASPOF</name>
<dbReference type="Gramene" id="ONK55289">
    <property type="protein sequence ID" value="ONK55289"/>
    <property type="gene ID" value="A4U43_UnF5390"/>
</dbReference>
<dbReference type="Proteomes" id="UP000243459">
    <property type="component" value="Unassembled WGS sequence"/>
</dbReference>
<feature type="transmembrane region" description="Helical" evidence="1">
    <location>
        <begin position="20"/>
        <end position="44"/>
    </location>
</feature>
<gene>
    <name evidence="2" type="ORF">A4U43_UnF5390</name>
</gene>
<dbReference type="OMA" id="IAMFSEH"/>
<protein>
    <submittedName>
        <fullName evidence="2">Uncharacterized protein</fullName>
    </submittedName>
</protein>
<evidence type="ECO:0000313" key="3">
    <source>
        <dbReference type="Proteomes" id="UP000243459"/>
    </source>
</evidence>
<keyword evidence="1" id="KW-0472">Membrane</keyword>